<dbReference type="Proteomes" id="UP000595140">
    <property type="component" value="Unassembled WGS sequence"/>
</dbReference>
<evidence type="ECO:0000313" key="2">
    <source>
        <dbReference type="EMBL" id="VFQ61736.1"/>
    </source>
</evidence>
<accession>A0A484KIF6</accession>
<dbReference type="AlphaFoldDB" id="A0A484KIF6"/>
<keyword evidence="3" id="KW-1185">Reference proteome</keyword>
<evidence type="ECO:0000313" key="3">
    <source>
        <dbReference type="Proteomes" id="UP000595140"/>
    </source>
</evidence>
<reference evidence="2 3" key="1">
    <citation type="submission" date="2018-04" db="EMBL/GenBank/DDBJ databases">
        <authorList>
            <person name="Vogel A."/>
        </authorList>
    </citation>
    <scope>NUCLEOTIDE SEQUENCE [LARGE SCALE GENOMIC DNA]</scope>
</reference>
<dbReference type="Pfam" id="PF20241">
    <property type="entry name" value="DUF6598"/>
    <property type="match status" value="1"/>
</dbReference>
<protein>
    <recommendedName>
        <fullName evidence="1">DUF6598 domain-containing protein</fullName>
    </recommendedName>
</protein>
<feature type="domain" description="DUF6598" evidence="1">
    <location>
        <begin position="10"/>
        <end position="163"/>
    </location>
</feature>
<proteinExistence type="predicted"/>
<organism evidence="2 3">
    <name type="scientific">Cuscuta campestris</name>
    <dbReference type="NCBI Taxonomy" id="132261"/>
    <lineage>
        <taxon>Eukaryota</taxon>
        <taxon>Viridiplantae</taxon>
        <taxon>Streptophyta</taxon>
        <taxon>Embryophyta</taxon>
        <taxon>Tracheophyta</taxon>
        <taxon>Spermatophyta</taxon>
        <taxon>Magnoliopsida</taxon>
        <taxon>eudicotyledons</taxon>
        <taxon>Gunneridae</taxon>
        <taxon>Pentapetalae</taxon>
        <taxon>asterids</taxon>
        <taxon>lamiids</taxon>
        <taxon>Solanales</taxon>
        <taxon>Convolvulaceae</taxon>
        <taxon>Cuscuteae</taxon>
        <taxon>Cuscuta</taxon>
        <taxon>Cuscuta subgen. Grammica</taxon>
        <taxon>Cuscuta sect. Cleistogrammica</taxon>
    </lineage>
</organism>
<evidence type="ECO:0000259" key="1">
    <source>
        <dbReference type="Pfam" id="PF20241"/>
    </source>
</evidence>
<gene>
    <name evidence="2" type="ORF">CCAM_LOCUS3512</name>
</gene>
<dbReference type="InterPro" id="IPR046533">
    <property type="entry name" value="DUF6598"/>
</dbReference>
<name>A0A484KIF6_9ASTE</name>
<dbReference type="EMBL" id="OOIL02000203">
    <property type="protein sequence ID" value="VFQ61736.1"/>
    <property type="molecule type" value="Genomic_DNA"/>
</dbReference>
<sequence length="177" mass="20353">MPVIPRASNLVEFYSVLIGRRNLIALNVSGTIEITSYHNTQCLFKSIGDDVVKMEGEKVLPLLEVDKEIYDCEMLELKINLKDVDGKYKNKGFLTYMLGFSRYPFWFNTQRCSVIPGEDGFCALFYSMFRKACLADIEVHFKVKNVCDSLIYGSVVAQYSDFDYSTQFKRVFSKCAF</sequence>